<dbReference type="HOGENOM" id="CLU_1858001_0_0_1"/>
<evidence type="ECO:0000313" key="3">
    <source>
        <dbReference type="Proteomes" id="UP000008694"/>
    </source>
</evidence>
<gene>
    <name evidence="2" type="ORF">ARALYDRAFT_662725</name>
</gene>
<name>D7M6W3_ARALL</name>
<dbReference type="AlphaFoldDB" id="D7M6W3"/>
<dbReference type="Proteomes" id="UP000008694">
    <property type="component" value="Unassembled WGS sequence"/>
</dbReference>
<protein>
    <submittedName>
        <fullName evidence="2">Predicted protein</fullName>
    </submittedName>
</protein>
<evidence type="ECO:0000313" key="2">
    <source>
        <dbReference type="EMBL" id="EFH50692.1"/>
    </source>
</evidence>
<dbReference type="EMBL" id="GL348718">
    <property type="protein sequence ID" value="EFH50692.1"/>
    <property type="molecule type" value="Genomic_DNA"/>
</dbReference>
<dbReference type="Gramene" id="Al_scaffold_0006_2790">
    <property type="protein sequence ID" value="Al_scaffold_0006_2790"/>
    <property type="gene ID" value="Al_scaffold_0006_2790"/>
</dbReference>
<organism evidence="3">
    <name type="scientific">Arabidopsis lyrata subsp. lyrata</name>
    <name type="common">Lyre-leaved rock-cress</name>
    <dbReference type="NCBI Taxonomy" id="81972"/>
    <lineage>
        <taxon>Eukaryota</taxon>
        <taxon>Viridiplantae</taxon>
        <taxon>Streptophyta</taxon>
        <taxon>Embryophyta</taxon>
        <taxon>Tracheophyta</taxon>
        <taxon>Spermatophyta</taxon>
        <taxon>Magnoliopsida</taxon>
        <taxon>eudicotyledons</taxon>
        <taxon>Gunneridae</taxon>
        <taxon>Pentapetalae</taxon>
        <taxon>rosids</taxon>
        <taxon>malvids</taxon>
        <taxon>Brassicales</taxon>
        <taxon>Brassicaceae</taxon>
        <taxon>Camelineae</taxon>
        <taxon>Arabidopsis</taxon>
    </lineage>
</organism>
<evidence type="ECO:0000256" key="1">
    <source>
        <dbReference type="SAM" id="MobiDB-lite"/>
    </source>
</evidence>
<accession>D7M6W3</accession>
<proteinExistence type="predicted"/>
<keyword evidence="3" id="KW-1185">Reference proteome</keyword>
<reference evidence="3" key="1">
    <citation type="journal article" date="2011" name="Nat. Genet.">
        <title>The Arabidopsis lyrata genome sequence and the basis of rapid genome size change.</title>
        <authorList>
            <person name="Hu T.T."/>
            <person name="Pattyn P."/>
            <person name="Bakker E.G."/>
            <person name="Cao J."/>
            <person name="Cheng J.-F."/>
            <person name="Clark R.M."/>
            <person name="Fahlgren N."/>
            <person name="Fawcett J.A."/>
            <person name="Grimwood J."/>
            <person name="Gundlach H."/>
            <person name="Haberer G."/>
            <person name="Hollister J.D."/>
            <person name="Ossowski S."/>
            <person name="Ottilar R.P."/>
            <person name="Salamov A.A."/>
            <person name="Schneeberger K."/>
            <person name="Spannagl M."/>
            <person name="Wang X."/>
            <person name="Yang L."/>
            <person name="Nasrallah M.E."/>
            <person name="Bergelson J."/>
            <person name="Carrington J.C."/>
            <person name="Gaut B.S."/>
            <person name="Schmutz J."/>
            <person name="Mayer K.F.X."/>
            <person name="Van de Peer Y."/>
            <person name="Grigoriev I.V."/>
            <person name="Nordborg M."/>
            <person name="Weigel D."/>
            <person name="Guo Y.-L."/>
        </authorList>
    </citation>
    <scope>NUCLEOTIDE SEQUENCE [LARGE SCALE GENOMIC DNA]</scope>
    <source>
        <strain evidence="3">cv. MN47</strain>
    </source>
</reference>
<sequence>MTERSSRDVPKPKKAKKKQAHRGEVWQYFVEKEGIAGVANCRCCAQQIGCDTKLHGTSFTRHIKSLVYQELGTHKRLCNNSQAKSTGNKSGDGDDLAQLFKEDGELESKDSLYDELATETVNDVATRSKTVADDARMP</sequence>
<feature type="region of interest" description="Disordered" evidence="1">
    <location>
        <begin position="1"/>
        <end position="22"/>
    </location>
</feature>
<feature type="compositionally biased region" description="Basic and acidic residues" evidence="1">
    <location>
        <begin position="1"/>
        <end position="11"/>
    </location>
</feature>